<dbReference type="GO" id="GO:0097367">
    <property type="term" value="F:carbohydrate derivative binding"/>
    <property type="evidence" value="ECO:0007669"/>
    <property type="project" value="InterPro"/>
</dbReference>
<dbReference type="KEGG" id="nab:B1sIIB91_03280"/>
<dbReference type="InterPro" id="IPR001672">
    <property type="entry name" value="G6P_Isomerase"/>
</dbReference>
<dbReference type="GO" id="GO:0006094">
    <property type="term" value="P:gluconeogenesis"/>
    <property type="evidence" value="ECO:0007669"/>
    <property type="project" value="UniProtKB-KW"/>
</dbReference>
<name>A0A249L4B7_9ACTN</name>
<dbReference type="AlphaFoldDB" id="A0A249L4B7"/>
<dbReference type="PANTHER" id="PTHR11469">
    <property type="entry name" value="GLUCOSE-6-PHOSPHATE ISOMERASE"/>
    <property type="match status" value="1"/>
</dbReference>
<dbReference type="RefSeq" id="WP_095688197.1">
    <property type="nucleotide sequence ID" value="NZ_CP016779.1"/>
</dbReference>
<evidence type="ECO:0000313" key="5">
    <source>
        <dbReference type="Proteomes" id="UP000217210"/>
    </source>
</evidence>
<sequence>MKLSGQILANIDPEISRQLREITPQVAKKDVNVWVTDNETANRLNWIDLPTKSRDLLPELDALSAWARSNGLTQIVLCGMGGSSLAPEVIASTYKKLLTTLDSTDPDQILNSIPSDLSKALVVVGSKSGTTIETLSQFEFYINIFKEADLNPIEHIVIVTDPGTPLDIRARKESYKVVNADPNVGGRFSALSAFGLVPAALIGVDISLLLDDAEKLSLILSSKESPAIEIAACLYSLTDQIINFCDNGSAAPGLSNWIEQLIAESTGKNLSGRLPVVIEEVESAISGITVGFTPGEYDLVIEATLGEQFILWEWVTALLCYLLKVNPFNQPNVVEAKDRTTAILLSLGSKGFDTPTPAYEDSDYLIYSNQKINSLSDFLKSNVNYFAVLAYLDRGSDDEIYKIRKLIAAKSKTATTFGWGPRYLHSTGQFHKGGQQNGAFIVITGDSGSDIEIPNKDYTFSQLIMAQALADIESISERNLPVIRIHLKNRKKAIARLISDLEKN</sequence>
<dbReference type="InterPro" id="IPR046348">
    <property type="entry name" value="SIS_dom_sf"/>
</dbReference>
<dbReference type="GO" id="GO:0004347">
    <property type="term" value="F:glucose-6-phosphate isomerase activity"/>
    <property type="evidence" value="ECO:0007669"/>
    <property type="project" value="InterPro"/>
</dbReference>
<accession>A0A249L4B7</accession>
<dbReference type="Gene3D" id="3.40.50.10490">
    <property type="entry name" value="Glucose-6-phosphate isomerase like protein, domain 1"/>
    <property type="match status" value="3"/>
</dbReference>
<dbReference type="GO" id="GO:0048029">
    <property type="term" value="F:monosaccharide binding"/>
    <property type="evidence" value="ECO:0007669"/>
    <property type="project" value="TreeGrafter"/>
</dbReference>
<evidence type="ECO:0000256" key="1">
    <source>
        <dbReference type="ARBA" id="ARBA00022432"/>
    </source>
</evidence>
<dbReference type="Pfam" id="PF00342">
    <property type="entry name" value="PGI"/>
    <property type="match status" value="1"/>
</dbReference>
<dbReference type="GO" id="GO:0006096">
    <property type="term" value="P:glycolytic process"/>
    <property type="evidence" value="ECO:0007669"/>
    <property type="project" value="UniProtKB-KW"/>
</dbReference>
<proteinExistence type="predicted"/>
<keyword evidence="5" id="KW-1185">Reference proteome</keyword>
<dbReference type="GO" id="GO:0005829">
    <property type="term" value="C:cytosol"/>
    <property type="evidence" value="ECO:0007669"/>
    <property type="project" value="TreeGrafter"/>
</dbReference>
<dbReference type="SUPFAM" id="SSF53697">
    <property type="entry name" value="SIS domain"/>
    <property type="match status" value="1"/>
</dbReference>
<protein>
    <submittedName>
        <fullName evidence="4">Glucose-6-phosphate isomerase</fullName>
    </submittedName>
</protein>
<keyword evidence="3 4" id="KW-0413">Isomerase</keyword>
<dbReference type="EMBL" id="CP016779">
    <property type="protein sequence ID" value="ASY23931.1"/>
    <property type="molecule type" value="Genomic_DNA"/>
</dbReference>
<gene>
    <name evidence="4" type="ORF">B1sIIB91_03280</name>
</gene>
<dbReference type="OrthoDB" id="140919at2"/>
<reference evidence="4 5" key="1">
    <citation type="submission" date="2016-07" db="EMBL/GenBank/DDBJ databases">
        <title>High microdiversification within the ubiquitous acI lineage of Actinobacteria.</title>
        <authorList>
            <person name="Neuenschwander S.M."/>
            <person name="Salcher M."/>
            <person name="Ghai R."/>
            <person name="Pernthaler J."/>
        </authorList>
    </citation>
    <scope>NUCLEOTIDE SEQUENCE [LARGE SCALE GENOMIC DNA]</scope>
    <source>
        <strain evidence="4">MMS-IIB-91</strain>
    </source>
</reference>
<evidence type="ECO:0000313" key="4">
    <source>
        <dbReference type="EMBL" id="ASY23931.1"/>
    </source>
</evidence>
<dbReference type="PROSITE" id="PS51463">
    <property type="entry name" value="P_GLUCOSE_ISOMERASE_3"/>
    <property type="match status" value="1"/>
</dbReference>
<keyword evidence="1" id="KW-0312">Gluconeogenesis</keyword>
<dbReference type="GO" id="GO:0051156">
    <property type="term" value="P:glucose 6-phosphate metabolic process"/>
    <property type="evidence" value="ECO:0007669"/>
    <property type="project" value="TreeGrafter"/>
</dbReference>
<dbReference type="Proteomes" id="UP000217210">
    <property type="component" value="Chromosome"/>
</dbReference>
<evidence type="ECO:0000256" key="3">
    <source>
        <dbReference type="ARBA" id="ARBA00023235"/>
    </source>
</evidence>
<keyword evidence="2" id="KW-0324">Glycolysis</keyword>
<organism evidence="4 5">
    <name type="scientific">Candidatus Nanopelagicus abundans</name>
    <dbReference type="NCBI Taxonomy" id="1884916"/>
    <lineage>
        <taxon>Bacteria</taxon>
        <taxon>Bacillati</taxon>
        <taxon>Actinomycetota</taxon>
        <taxon>Actinomycetes</taxon>
        <taxon>Candidatus Nanopelagicales</taxon>
        <taxon>Candidatus Nanopelagicaceae</taxon>
        <taxon>Candidatus Nanopelagicus</taxon>
    </lineage>
</organism>
<dbReference type="PANTHER" id="PTHR11469:SF1">
    <property type="entry name" value="GLUCOSE-6-PHOSPHATE ISOMERASE"/>
    <property type="match status" value="1"/>
</dbReference>
<evidence type="ECO:0000256" key="2">
    <source>
        <dbReference type="ARBA" id="ARBA00023152"/>
    </source>
</evidence>